<reference evidence="2 3" key="1">
    <citation type="submission" date="2011-06" db="EMBL/GenBank/DDBJ databases">
        <title>The Genome Sequence of Fusarium oxysporum FOSC 3-a.</title>
        <authorList>
            <consortium name="The Broad Institute Genome Sequencing Platform"/>
            <person name="Ma L.-J."/>
            <person name="Gale L.R."/>
            <person name="Schwartz D.C."/>
            <person name="Zhou S."/>
            <person name="Corby-Kistler H."/>
            <person name="Young S.K."/>
            <person name="Zeng Q."/>
            <person name="Gargeya S."/>
            <person name="Fitzgerald M."/>
            <person name="Haas B."/>
            <person name="Abouelleil A."/>
            <person name="Alvarado L."/>
            <person name="Arachchi H.M."/>
            <person name="Berlin A."/>
            <person name="Brown A."/>
            <person name="Chapman S.B."/>
            <person name="Chen Z."/>
            <person name="Dunbar C."/>
            <person name="Freedman E."/>
            <person name="Gearin G."/>
            <person name="Gellesch M."/>
            <person name="Goldberg J."/>
            <person name="Griggs A."/>
            <person name="Gujja S."/>
            <person name="Heiman D."/>
            <person name="Howarth C."/>
            <person name="Larson L."/>
            <person name="Lui A."/>
            <person name="MacDonald P.J.P."/>
            <person name="Mehta T."/>
            <person name="Montmayeur A."/>
            <person name="Murphy C."/>
            <person name="Neiman D."/>
            <person name="Pearson M."/>
            <person name="Priest M."/>
            <person name="Roberts A."/>
            <person name="Saif S."/>
            <person name="Shea T."/>
            <person name="Shenoy N."/>
            <person name="Sisk P."/>
            <person name="Stolte C."/>
            <person name="Sykes S."/>
            <person name="Wortman J."/>
            <person name="Nusbaum C."/>
            <person name="Birren B."/>
        </authorList>
    </citation>
    <scope>NUCLEOTIDE SEQUENCE [LARGE SCALE GENOMIC DNA]</scope>
    <source>
        <strain evidence="3">FOSC 3-a</strain>
    </source>
</reference>
<proteinExistence type="predicted"/>
<feature type="region of interest" description="Disordered" evidence="1">
    <location>
        <begin position="1"/>
        <end position="70"/>
    </location>
</feature>
<dbReference type="HOGENOM" id="CLU_2757836_0_0_1"/>
<organism evidence="2 3">
    <name type="scientific">Fusarium oxysporum NRRL 32931</name>
    <dbReference type="NCBI Taxonomy" id="660029"/>
    <lineage>
        <taxon>Eukaryota</taxon>
        <taxon>Fungi</taxon>
        <taxon>Dikarya</taxon>
        <taxon>Ascomycota</taxon>
        <taxon>Pezizomycotina</taxon>
        <taxon>Sordariomycetes</taxon>
        <taxon>Hypocreomycetidae</taxon>
        <taxon>Hypocreales</taxon>
        <taxon>Nectriaceae</taxon>
        <taxon>Fusarium</taxon>
        <taxon>Fusarium oxysporum species complex</taxon>
    </lineage>
</organism>
<feature type="compositionally biased region" description="Basic and acidic residues" evidence="1">
    <location>
        <begin position="33"/>
        <end position="50"/>
    </location>
</feature>
<protein>
    <submittedName>
        <fullName evidence="2">Uncharacterized protein</fullName>
    </submittedName>
</protein>
<name>W9IKF1_FUSOX</name>
<evidence type="ECO:0000256" key="1">
    <source>
        <dbReference type="SAM" id="MobiDB-lite"/>
    </source>
</evidence>
<dbReference type="AlphaFoldDB" id="W9IKF1"/>
<dbReference type="Proteomes" id="UP000030753">
    <property type="component" value="Unassembled WGS sequence"/>
</dbReference>
<sequence>MSSVLLSSTMYPTASSVAGAGSKLAKRRKSRTKKCESGEDQKSFKMEGPKHQSNTGVTDGQQHSTVVLPS</sequence>
<dbReference type="EMBL" id="JH717841">
    <property type="protein sequence ID" value="EWY95107.1"/>
    <property type="molecule type" value="Genomic_DNA"/>
</dbReference>
<gene>
    <name evidence="2" type="ORF">FOYG_04227</name>
</gene>
<accession>W9IKF1</accession>
<evidence type="ECO:0000313" key="3">
    <source>
        <dbReference type="Proteomes" id="UP000030753"/>
    </source>
</evidence>
<feature type="compositionally biased region" description="Polar residues" evidence="1">
    <location>
        <begin position="1"/>
        <end position="16"/>
    </location>
</feature>
<evidence type="ECO:0000313" key="2">
    <source>
        <dbReference type="EMBL" id="EWY95107.1"/>
    </source>
</evidence>
<feature type="compositionally biased region" description="Polar residues" evidence="1">
    <location>
        <begin position="51"/>
        <end position="70"/>
    </location>
</feature>